<dbReference type="InterPro" id="IPR056601">
    <property type="entry name" value="Galaxin_dom"/>
</dbReference>
<sequence length="88" mass="10078">MQTIHRKLCLEFGDIKMSFTTFSIQFQDCYGVFNWRTFYDPDEEVCCDGKIYKRTQTLDCCGGSVIYNPETTICQAGSLRLVTTPVTP</sequence>
<dbReference type="EMBL" id="JAODUO010000122">
    <property type="protein sequence ID" value="KAK2188782.1"/>
    <property type="molecule type" value="Genomic_DNA"/>
</dbReference>
<gene>
    <name evidence="2" type="ORF">NP493_121g00005</name>
</gene>
<dbReference type="Pfam" id="PF24748">
    <property type="entry name" value="Galaxin_repeat"/>
    <property type="match status" value="1"/>
</dbReference>
<reference evidence="2" key="1">
    <citation type="journal article" date="2023" name="Mol. Biol. Evol.">
        <title>Third-Generation Sequencing Reveals the Adaptive Role of the Epigenome in Three Deep-Sea Polychaetes.</title>
        <authorList>
            <person name="Perez M."/>
            <person name="Aroh O."/>
            <person name="Sun Y."/>
            <person name="Lan Y."/>
            <person name="Juniper S.K."/>
            <person name="Young C.R."/>
            <person name="Angers B."/>
            <person name="Qian P.Y."/>
        </authorList>
    </citation>
    <scope>NUCLEOTIDE SEQUENCE</scope>
    <source>
        <strain evidence="2">R07B-5</strain>
    </source>
</reference>
<name>A0AAD9P5Y7_RIDPI</name>
<dbReference type="Proteomes" id="UP001209878">
    <property type="component" value="Unassembled WGS sequence"/>
</dbReference>
<evidence type="ECO:0000313" key="2">
    <source>
        <dbReference type="EMBL" id="KAK2188782.1"/>
    </source>
</evidence>
<evidence type="ECO:0000259" key="1">
    <source>
        <dbReference type="Pfam" id="PF24748"/>
    </source>
</evidence>
<keyword evidence="3" id="KW-1185">Reference proteome</keyword>
<organism evidence="2 3">
    <name type="scientific">Ridgeia piscesae</name>
    <name type="common">Tubeworm</name>
    <dbReference type="NCBI Taxonomy" id="27915"/>
    <lineage>
        <taxon>Eukaryota</taxon>
        <taxon>Metazoa</taxon>
        <taxon>Spiralia</taxon>
        <taxon>Lophotrochozoa</taxon>
        <taxon>Annelida</taxon>
        <taxon>Polychaeta</taxon>
        <taxon>Sedentaria</taxon>
        <taxon>Canalipalpata</taxon>
        <taxon>Sabellida</taxon>
        <taxon>Siboglinidae</taxon>
        <taxon>Ridgeia</taxon>
    </lineage>
</organism>
<protein>
    <recommendedName>
        <fullName evidence="1">Galaxin-like repeats domain-containing protein</fullName>
    </recommendedName>
</protein>
<dbReference type="AlphaFoldDB" id="A0AAD9P5Y7"/>
<comment type="caution">
    <text evidence="2">The sequence shown here is derived from an EMBL/GenBank/DDBJ whole genome shotgun (WGS) entry which is preliminary data.</text>
</comment>
<proteinExistence type="predicted"/>
<feature type="domain" description="Galaxin-like repeats" evidence="1">
    <location>
        <begin position="37"/>
        <end position="78"/>
    </location>
</feature>
<accession>A0AAD9P5Y7</accession>
<evidence type="ECO:0000313" key="3">
    <source>
        <dbReference type="Proteomes" id="UP001209878"/>
    </source>
</evidence>